<keyword evidence="5" id="KW-1185">Reference proteome</keyword>
<dbReference type="AlphaFoldDB" id="A0A8J7JYR8"/>
<evidence type="ECO:0000313" key="5">
    <source>
        <dbReference type="Proteomes" id="UP000640333"/>
    </source>
</evidence>
<evidence type="ECO:0000259" key="3">
    <source>
        <dbReference type="PROSITE" id="PS50110"/>
    </source>
</evidence>
<dbReference type="Proteomes" id="UP000640333">
    <property type="component" value="Unassembled WGS sequence"/>
</dbReference>
<dbReference type="InterPro" id="IPR050595">
    <property type="entry name" value="Bact_response_regulator"/>
</dbReference>
<accession>A0A8J7JYR8</accession>
<evidence type="ECO:0000256" key="2">
    <source>
        <dbReference type="PROSITE-ProRule" id="PRU00169"/>
    </source>
</evidence>
<dbReference type="SUPFAM" id="SSF52172">
    <property type="entry name" value="CheY-like"/>
    <property type="match status" value="2"/>
</dbReference>
<dbReference type="InterPro" id="IPR001789">
    <property type="entry name" value="Sig_transdc_resp-reg_receiver"/>
</dbReference>
<dbReference type="PANTHER" id="PTHR44591">
    <property type="entry name" value="STRESS RESPONSE REGULATOR PROTEIN 1"/>
    <property type="match status" value="1"/>
</dbReference>
<feature type="modified residue" description="4-aspartylphosphate" evidence="2">
    <location>
        <position position="196"/>
    </location>
</feature>
<dbReference type="Gene3D" id="3.40.50.2300">
    <property type="match status" value="2"/>
</dbReference>
<feature type="domain" description="Response regulatory" evidence="3">
    <location>
        <begin position="146"/>
        <end position="263"/>
    </location>
</feature>
<dbReference type="EMBL" id="JADEYS010000004">
    <property type="protein sequence ID" value="MBE9396764.1"/>
    <property type="molecule type" value="Genomic_DNA"/>
</dbReference>
<dbReference type="InterPro" id="IPR011006">
    <property type="entry name" value="CheY-like_superfamily"/>
</dbReference>
<comment type="caution">
    <text evidence="2">Lacks conserved residue(s) required for the propagation of feature annotation.</text>
</comment>
<reference evidence="4" key="1">
    <citation type="submission" date="2020-10" db="EMBL/GenBank/DDBJ databases">
        <title>Bacterium isolated from coastal waters sediment.</title>
        <authorList>
            <person name="Chen R.-J."/>
            <person name="Lu D.-C."/>
            <person name="Zhu K.-L."/>
            <person name="Du Z.-J."/>
        </authorList>
    </citation>
    <scope>NUCLEOTIDE SEQUENCE</scope>
    <source>
        <strain evidence="4">N1Y112</strain>
    </source>
</reference>
<feature type="domain" description="Response regulatory" evidence="3">
    <location>
        <begin position="10"/>
        <end position="127"/>
    </location>
</feature>
<keyword evidence="1 2" id="KW-0597">Phosphoprotein</keyword>
<name>A0A8J7JYR8_9GAMM</name>
<comment type="caution">
    <text evidence="4">The sequence shown here is derived from an EMBL/GenBank/DDBJ whole genome shotgun (WGS) entry which is preliminary data.</text>
</comment>
<dbReference type="SMART" id="SM00448">
    <property type="entry name" value="REC"/>
    <property type="match status" value="2"/>
</dbReference>
<evidence type="ECO:0000313" key="4">
    <source>
        <dbReference type="EMBL" id="MBE9396764.1"/>
    </source>
</evidence>
<evidence type="ECO:0000256" key="1">
    <source>
        <dbReference type="ARBA" id="ARBA00022553"/>
    </source>
</evidence>
<gene>
    <name evidence="4" type="ORF">IOQ59_05745</name>
</gene>
<sequence>MERLSQSDLNILLVEPSAMQRKVIEHELNHEQVTAIDQAATIHEAVQSIGAVSPDLIASALYFEDGTALDLLRQVRELPHCAETPFMLVTSETRLAQLEVFKQSGVVAILPKPFTRQHLNSALNATVELLSPEELELENYEITSLKALVVDDSTMARKMISRVLNNLGVTDIVEAVDGAEAIAELSETIVDFVVTDFNMPNVDGAELTTYIRNSKSLSSLPVMMVTSEQDETKLSHINHCGIDALIDKPFSPVEVKCLLHRLLD</sequence>
<organism evidence="4 5">
    <name type="scientific">Pontibacterium sinense</name>
    <dbReference type="NCBI Taxonomy" id="2781979"/>
    <lineage>
        <taxon>Bacteria</taxon>
        <taxon>Pseudomonadati</taxon>
        <taxon>Pseudomonadota</taxon>
        <taxon>Gammaproteobacteria</taxon>
        <taxon>Oceanospirillales</taxon>
        <taxon>Oceanospirillaceae</taxon>
        <taxon>Pontibacterium</taxon>
    </lineage>
</organism>
<protein>
    <submittedName>
        <fullName evidence="4">Response regulator</fullName>
    </submittedName>
</protein>
<dbReference type="GO" id="GO:0000160">
    <property type="term" value="P:phosphorelay signal transduction system"/>
    <property type="evidence" value="ECO:0007669"/>
    <property type="project" value="InterPro"/>
</dbReference>
<dbReference type="PANTHER" id="PTHR44591:SF3">
    <property type="entry name" value="RESPONSE REGULATORY DOMAIN-CONTAINING PROTEIN"/>
    <property type="match status" value="1"/>
</dbReference>
<dbReference type="PROSITE" id="PS50110">
    <property type="entry name" value="RESPONSE_REGULATORY"/>
    <property type="match status" value="2"/>
</dbReference>
<proteinExistence type="predicted"/>
<dbReference type="Pfam" id="PF00072">
    <property type="entry name" value="Response_reg"/>
    <property type="match status" value="2"/>
</dbReference>